<organism evidence="2 3">
    <name type="scientific">Sphagnurus paluster</name>
    <dbReference type="NCBI Taxonomy" id="117069"/>
    <lineage>
        <taxon>Eukaryota</taxon>
        <taxon>Fungi</taxon>
        <taxon>Dikarya</taxon>
        <taxon>Basidiomycota</taxon>
        <taxon>Agaricomycotina</taxon>
        <taxon>Agaricomycetes</taxon>
        <taxon>Agaricomycetidae</taxon>
        <taxon>Agaricales</taxon>
        <taxon>Tricholomatineae</taxon>
        <taxon>Lyophyllaceae</taxon>
        <taxon>Sphagnurus</taxon>
    </lineage>
</organism>
<gene>
    <name evidence="2" type="ORF">H0H81_000036</name>
</gene>
<dbReference type="Proteomes" id="UP000717328">
    <property type="component" value="Unassembled WGS sequence"/>
</dbReference>
<dbReference type="AlphaFoldDB" id="A0A9P7FYN6"/>
<accession>A0A9P7FYN6</accession>
<protein>
    <recommendedName>
        <fullName evidence="1">WH1 domain-containing protein</fullName>
    </recommendedName>
</protein>
<dbReference type="Gene3D" id="2.30.29.30">
    <property type="entry name" value="Pleckstrin-homology domain (PH domain)/Phosphotyrosine-binding domain (PTB)"/>
    <property type="match status" value="1"/>
</dbReference>
<reference evidence="2" key="1">
    <citation type="submission" date="2021-02" db="EMBL/GenBank/DDBJ databases">
        <authorList>
            <person name="Nieuwenhuis M."/>
            <person name="Van De Peppel L.J.J."/>
        </authorList>
    </citation>
    <scope>NUCLEOTIDE SEQUENCE</scope>
    <source>
        <strain evidence="2">D49</strain>
    </source>
</reference>
<dbReference type="OrthoDB" id="8963340at2759"/>
<dbReference type="SMART" id="SM00461">
    <property type="entry name" value="WH1"/>
    <property type="match status" value="1"/>
</dbReference>
<evidence type="ECO:0000313" key="2">
    <source>
        <dbReference type="EMBL" id="KAG5639756.1"/>
    </source>
</evidence>
<proteinExistence type="predicted"/>
<name>A0A9P7FYN6_9AGAR</name>
<evidence type="ECO:0000259" key="1">
    <source>
        <dbReference type="PROSITE" id="PS50229"/>
    </source>
</evidence>
<sequence length="147" mass="16569">MHLAIPGVATNTYTVLGVASARIYHAQLNTKTPEWCYSRMKGTLVFGKDRDPDTIENAPMAPSVQAGNHWFRLLDAVSGKPVWIFKVRSGSGFVYEIDRPFFHAFQGKSRRFGFLFENDDEASALAKEVISQISPPRKPLRILCPWL</sequence>
<dbReference type="EMBL" id="JABCKI010005714">
    <property type="protein sequence ID" value="KAG5639756.1"/>
    <property type="molecule type" value="Genomic_DNA"/>
</dbReference>
<keyword evidence="3" id="KW-1185">Reference proteome</keyword>
<dbReference type="PROSITE" id="PS50229">
    <property type="entry name" value="WH1"/>
    <property type="match status" value="1"/>
</dbReference>
<feature type="domain" description="WH1" evidence="1">
    <location>
        <begin position="8"/>
        <end position="136"/>
    </location>
</feature>
<evidence type="ECO:0000313" key="3">
    <source>
        <dbReference type="Proteomes" id="UP000717328"/>
    </source>
</evidence>
<comment type="caution">
    <text evidence="2">The sequence shown here is derived from an EMBL/GenBank/DDBJ whole genome shotgun (WGS) entry which is preliminary data.</text>
</comment>
<dbReference type="InterPro" id="IPR011993">
    <property type="entry name" value="PH-like_dom_sf"/>
</dbReference>
<reference evidence="2" key="2">
    <citation type="submission" date="2021-10" db="EMBL/GenBank/DDBJ databases">
        <title>Phylogenomics reveals ancestral predisposition of the termite-cultivated fungus Termitomyces towards a domesticated lifestyle.</title>
        <authorList>
            <person name="Auxier B."/>
            <person name="Grum-Grzhimaylo A."/>
            <person name="Cardenas M.E."/>
            <person name="Lodge J.D."/>
            <person name="Laessoe T."/>
            <person name="Pedersen O."/>
            <person name="Smith M.E."/>
            <person name="Kuyper T.W."/>
            <person name="Franco-Molano E.A."/>
            <person name="Baroni T.J."/>
            <person name="Aanen D.K."/>
        </authorList>
    </citation>
    <scope>NUCLEOTIDE SEQUENCE</scope>
    <source>
        <strain evidence="2">D49</strain>
    </source>
</reference>
<dbReference type="SUPFAM" id="SSF50729">
    <property type="entry name" value="PH domain-like"/>
    <property type="match status" value="1"/>
</dbReference>
<dbReference type="InterPro" id="IPR000697">
    <property type="entry name" value="WH1/EVH1_dom"/>
</dbReference>